<dbReference type="PANTHER" id="PTHR30349:SF41">
    <property type="entry name" value="INTEGRASE_RECOMBINASE PROTEIN MJ0367-RELATED"/>
    <property type="match status" value="1"/>
</dbReference>
<gene>
    <name evidence="5" type="ORF">BCF59_0507</name>
</gene>
<dbReference type="AlphaFoldDB" id="A0A4R7UCA7"/>
<dbReference type="GO" id="GO:0015074">
    <property type="term" value="P:DNA integration"/>
    <property type="evidence" value="ECO:0007669"/>
    <property type="project" value="InterPro"/>
</dbReference>
<keyword evidence="2" id="KW-0238">DNA-binding</keyword>
<proteinExistence type="inferred from homology"/>
<dbReference type="PANTHER" id="PTHR30349">
    <property type="entry name" value="PHAGE INTEGRASE-RELATED"/>
    <property type="match status" value="1"/>
</dbReference>
<dbReference type="GO" id="GO:0006310">
    <property type="term" value="P:DNA recombination"/>
    <property type="evidence" value="ECO:0007669"/>
    <property type="project" value="UniProtKB-KW"/>
</dbReference>
<comment type="caution">
    <text evidence="5">The sequence shown here is derived from an EMBL/GenBank/DDBJ whole genome shotgun (WGS) entry which is preliminary data.</text>
</comment>
<dbReference type="OrthoDB" id="395712at2"/>
<sequence length="249" mass="29207">MKTLDDYLQYCKNRNFSEITIYNYQTLLNKINYENINIKDVVRIILSAKSANTQIAFRARFISFLKYLGRLDLVETLRELKLKKPYDAYYQTLTKQQVLEFTKIEEFDTKTTAKMKTILRFMFQTGIRLGELSKLQIKNGRMFVIDGKGSKTREIFYDNNTFTKLQSYVGWKNTPSSEIGKWCKKVFQNDNITPHSLRRSFATYLNSQGVDIAIISKQLGHENINTTYAYIHTSRESAVSIYNNFMTMD</sequence>
<comment type="similarity">
    <text evidence="1">Belongs to the 'phage' integrase family.</text>
</comment>
<accession>A0A4R7UCA7</accession>
<organism evidence="5 6">
    <name type="scientific">Mycoplasmopsis mustelae</name>
    <dbReference type="NCBI Taxonomy" id="171289"/>
    <lineage>
        <taxon>Bacteria</taxon>
        <taxon>Bacillati</taxon>
        <taxon>Mycoplasmatota</taxon>
        <taxon>Mycoplasmoidales</taxon>
        <taxon>Metamycoplasmataceae</taxon>
        <taxon>Mycoplasmopsis</taxon>
    </lineage>
</organism>
<dbReference type="GO" id="GO:0003677">
    <property type="term" value="F:DNA binding"/>
    <property type="evidence" value="ECO:0007669"/>
    <property type="project" value="UniProtKB-KW"/>
</dbReference>
<dbReference type="InterPro" id="IPR002104">
    <property type="entry name" value="Integrase_catalytic"/>
</dbReference>
<name>A0A4R7UCA7_9BACT</name>
<dbReference type="CDD" id="cd00397">
    <property type="entry name" value="DNA_BRE_C"/>
    <property type="match status" value="1"/>
</dbReference>
<protein>
    <submittedName>
        <fullName evidence="5">Tyrosine recombinase XerC subunit</fullName>
    </submittedName>
</protein>
<dbReference type="RefSeq" id="WP_134110923.1">
    <property type="nucleotide sequence ID" value="NZ_SOCN01000002.1"/>
</dbReference>
<dbReference type="InterPro" id="IPR011010">
    <property type="entry name" value="DNA_brk_join_enz"/>
</dbReference>
<evidence type="ECO:0000259" key="4">
    <source>
        <dbReference type="PROSITE" id="PS51898"/>
    </source>
</evidence>
<feature type="domain" description="Tyr recombinase" evidence="4">
    <location>
        <begin position="88"/>
        <end position="243"/>
    </location>
</feature>
<dbReference type="EMBL" id="SOCN01000002">
    <property type="protein sequence ID" value="TDV23518.1"/>
    <property type="molecule type" value="Genomic_DNA"/>
</dbReference>
<dbReference type="Pfam" id="PF00589">
    <property type="entry name" value="Phage_integrase"/>
    <property type="match status" value="1"/>
</dbReference>
<dbReference type="PROSITE" id="PS51898">
    <property type="entry name" value="TYR_RECOMBINASE"/>
    <property type="match status" value="1"/>
</dbReference>
<keyword evidence="3" id="KW-0233">DNA recombination</keyword>
<evidence type="ECO:0000256" key="2">
    <source>
        <dbReference type="ARBA" id="ARBA00023125"/>
    </source>
</evidence>
<evidence type="ECO:0000256" key="1">
    <source>
        <dbReference type="ARBA" id="ARBA00008857"/>
    </source>
</evidence>
<evidence type="ECO:0000313" key="6">
    <source>
        <dbReference type="Proteomes" id="UP000295757"/>
    </source>
</evidence>
<dbReference type="SUPFAM" id="SSF56349">
    <property type="entry name" value="DNA breaking-rejoining enzymes"/>
    <property type="match status" value="1"/>
</dbReference>
<evidence type="ECO:0000313" key="5">
    <source>
        <dbReference type="EMBL" id="TDV23518.1"/>
    </source>
</evidence>
<dbReference type="Proteomes" id="UP000295757">
    <property type="component" value="Unassembled WGS sequence"/>
</dbReference>
<evidence type="ECO:0000256" key="3">
    <source>
        <dbReference type="ARBA" id="ARBA00023172"/>
    </source>
</evidence>
<dbReference type="InterPro" id="IPR050090">
    <property type="entry name" value="Tyrosine_recombinase_XerCD"/>
</dbReference>
<reference evidence="5 6" key="1">
    <citation type="submission" date="2019-03" db="EMBL/GenBank/DDBJ databases">
        <title>Genomic Encyclopedia of Archaeal and Bacterial Type Strains, Phase II (KMG-II): from individual species to whole genera.</title>
        <authorList>
            <person name="Goeker M."/>
        </authorList>
    </citation>
    <scope>NUCLEOTIDE SEQUENCE [LARGE SCALE GENOMIC DNA]</scope>
    <source>
        <strain evidence="5 6">ATCC 35214</strain>
    </source>
</reference>
<dbReference type="Gene3D" id="1.10.443.10">
    <property type="entry name" value="Intergrase catalytic core"/>
    <property type="match status" value="1"/>
</dbReference>
<dbReference type="InterPro" id="IPR013762">
    <property type="entry name" value="Integrase-like_cat_sf"/>
</dbReference>
<keyword evidence="6" id="KW-1185">Reference proteome</keyword>